<comment type="caution">
    <text evidence="3">The sequence shown here is derived from an EMBL/GenBank/DDBJ whole genome shotgun (WGS) entry which is preliminary data.</text>
</comment>
<sequence>MMRVVKVVLKGLMWGIGIIVAGIIAINIFAQVSTLQQKVSVDEVGQQFDEAPVVVVLGAGVTPNKEPSLVLKKRLDKASEIYHQYPEATFIMSGDHQGPYYNEVSVMKAYLSEQAGIPSRQIYLDHLGINTYSSMYRLQQVFGVNHVAVVTQSSHLSRALMMANGLGLEAVGVSASEDNNIQLSQFVREVGATVKAFAEVYTPLKPTVVYESNRIDMNQGGDQTDEFY</sequence>
<evidence type="ECO:0000259" key="2">
    <source>
        <dbReference type="Pfam" id="PF02698"/>
    </source>
</evidence>
<keyword evidence="1" id="KW-1133">Transmembrane helix</keyword>
<feature type="domain" description="DUF218" evidence="2">
    <location>
        <begin position="53"/>
        <end position="175"/>
    </location>
</feature>
<name>A0A328KNE9_9LACT</name>
<accession>A0A328KNE9</accession>
<protein>
    <recommendedName>
        <fullName evidence="2">DUF218 domain-containing protein</fullName>
    </recommendedName>
</protein>
<dbReference type="PANTHER" id="PTHR30336">
    <property type="entry name" value="INNER MEMBRANE PROTEIN, PROBABLE PERMEASE"/>
    <property type="match status" value="1"/>
</dbReference>
<dbReference type="GO" id="GO:0005886">
    <property type="term" value="C:plasma membrane"/>
    <property type="evidence" value="ECO:0007669"/>
    <property type="project" value="TreeGrafter"/>
</dbReference>
<keyword evidence="1" id="KW-0472">Membrane</keyword>
<dbReference type="CDD" id="cd06259">
    <property type="entry name" value="YdcF-like"/>
    <property type="match status" value="1"/>
</dbReference>
<reference evidence="3 4" key="1">
    <citation type="submission" date="2017-03" db="EMBL/GenBank/DDBJ databases">
        <title>wgs assembly of Dolosigranulum pigrum KPL CDC strains.</title>
        <authorList>
            <person name="Brugger S.D."/>
            <person name="Pettigrew M."/>
            <person name="Kong Y."/>
            <person name="Lemon K.P."/>
        </authorList>
    </citation>
    <scope>NUCLEOTIDE SEQUENCE [LARGE SCALE GENOMIC DNA]</scope>
    <source>
        <strain evidence="3 4">KPL1931_CDC4294-98</strain>
    </source>
</reference>
<keyword evidence="1" id="KW-0812">Transmembrane</keyword>
<dbReference type="EMBL" id="NAQV01000003">
    <property type="protein sequence ID" value="RAN64971.1"/>
    <property type="molecule type" value="Genomic_DNA"/>
</dbReference>
<dbReference type="Proteomes" id="UP000249099">
    <property type="component" value="Unassembled WGS sequence"/>
</dbReference>
<organism evidence="3 4">
    <name type="scientific">Dolosigranulum pigrum</name>
    <dbReference type="NCBI Taxonomy" id="29394"/>
    <lineage>
        <taxon>Bacteria</taxon>
        <taxon>Bacillati</taxon>
        <taxon>Bacillota</taxon>
        <taxon>Bacilli</taxon>
        <taxon>Lactobacillales</taxon>
        <taxon>Carnobacteriaceae</taxon>
        <taxon>Dolosigranulum</taxon>
    </lineage>
</organism>
<proteinExistence type="predicted"/>
<dbReference type="InterPro" id="IPR003848">
    <property type="entry name" value="DUF218"/>
</dbReference>
<dbReference type="AlphaFoldDB" id="A0A328KNE9"/>
<evidence type="ECO:0000313" key="3">
    <source>
        <dbReference type="EMBL" id="RAN64971.1"/>
    </source>
</evidence>
<evidence type="ECO:0000313" key="4">
    <source>
        <dbReference type="Proteomes" id="UP000249099"/>
    </source>
</evidence>
<evidence type="ECO:0000256" key="1">
    <source>
        <dbReference type="SAM" id="Phobius"/>
    </source>
</evidence>
<dbReference type="PANTHER" id="PTHR30336:SF6">
    <property type="entry name" value="INTEGRAL MEMBRANE PROTEIN"/>
    <property type="match status" value="1"/>
</dbReference>
<dbReference type="Pfam" id="PF02698">
    <property type="entry name" value="DUF218"/>
    <property type="match status" value="1"/>
</dbReference>
<gene>
    <name evidence="3" type="ORF">B8A44_00995</name>
</gene>
<feature type="transmembrane region" description="Helical" evidence="1">
    <location>
        <begin position="12"/>
        <end position="30"/>
    </location>
</feature>
<dbReference type="InterPro" id="IPR051599">
    <property type="entry name" value="Cell_Envelope_Assoc"/>
</dbReference>